<name>A0A7W3LIE3_ACTNM</name>
<organism evidence="1 2">
    <name type="scientific">Actinomadura namibiensis</name>
    <dbReference type="NCBI Taxonomy" id="182080"/>
    <lineage>
        <taxon>Bacteria</taxon>
        <taxon>Bacillati</taxon>
        <taxon>Actinomycetota</taxon>
        <taxon>Actinomycetes</taxon>
        <taxon>Streptosporangiales</taxon>
        <taxon>Thermomonosporaceae</taxon>
        <taxon>Actinomadura</taxon>
    </lineage>
</organism>
<dbReference type="RefSeq" id="WP_182841299.1">
    <property type="nucleotide sequence ID" value="NZ_BAAALP010000015.1"/>
</dbReference>
<gene>
    <name evidence="1" type="ORF">HNR61_000294</name>
</gene>
<dbReference type="EMBL" id="JACJIA010000001">
    <property type="protein sequence ID" value="MBA8948696.1"/>
    <property type="molecule type" value="Genomic_DNA"/>
</dbReference>
<protein>
    <recommendedName>
        <fullName evidence="3">DNA recombination-mediator protein A</fullName>
    </recommendedName>
</protein>
<comment type="caution">
    <text evidence="1">The sequence shown here is derived from an EMBL/GenBank/DDBJ whole genome shotgun (WGS) entry which is preliminary data.</text>
</comment>
<dbReference type="Proteomes" id="UP000572680">
    <property type="component" value="Unassembled WGS sequence"/>
</dbReference>
<reference evidence="1 2" key="1">
    <citation type="submission" date="2020-08" db="EMBL/GenBank/DDBJ databases">
        <title>Genomic Encyclopedia of Type Strains, Phase IV (KMG-IV): sequencing the most valuable type-strain genomes for metagenomic binning, comparative biology and taxonomic classification.</title>
        <authorList>
            <person name="Goeker M."/>
        </authorList>
    </citation>
    <scope>NUCLEOTIDE SEQUENCE [LARGE SCALE GENOMIC DNA]</scope>
    <source>
        <strain evidence="1 2">DSM 44197</strain>
    </source>
</reference>
<evidence type="ECO:0000313" key="1">
    <source>
        <dbReference type="EMBL" id="MBA8948696.1"/>
    </source>
</evidence>
<evidence type="ECO:0008006" key="3">
    <source>
        <dbReference type="Google" id="ProtNLM"/>
    </source>
</evidence>
<dbReference type="AlphaFoldDB" id="A0A7W3LIE3"/>
<proteinExistence type="predicted"/>
<accession>A0A7W3LIE3</accession>
<keyword evidence="2" id="KW-1185">Reference proteome</keyword>
<evidence type="ECO:0000313" key="2">
    <source>
        <dbReference type="Proteomes" id="UP000572680"/>
    </source>
</evidence>
<dbReference type="SUPFAM" id="SSF102405">
    <property type="entry name" value="MCP/YpsA-like"/>
    <property type="match status" value="1"/>
</dbReference>
<dbReference type="Gene3D" id="3.40.50.450">
    <property type="match status" value="1"/>
</dbReference>
<sequence length="157" mass="16762">MRIAITGHRDLDERTAALVDAAIRTRLSRSRDIVGVSCLAEGADQIFARAVLDAGGRLEVVIPSAGYTATLGVRAKHGFDELKGRASRIWALAHTGPGPGPYLQAGLKMLDHADELIAVWDGLPAAGRGGTGEIVEHARRRRMTVHVLWPEGAVRTG</sequence>